<gene>
    <name evidence="1" type="ORF">H9X83_00945</name>
</gene>
<evidence type="ECO:0000313" key="1">
    <source>
        <dbReference type="EMBL" id="MBM6876728.1"/>
    </source>
</evidence>
<proteinExistence type="predicted"/>
<dbReference type="Proteomes" id="UP000729290">
    <property type="component" value="Unassembled WGS sequence"/>
</dbReference>
<protein>
    <submittedName>
        <fullName evidence="1">Uncharacterized protein</fullName>
    </submittedName>
</protein>
<comment type="caution">
    <text evidence="1">The sequence shown here is derived from an EMBL/GenBank/DDBJ whole genome shotgun (WGS) entry which is preliminary data.</text>
</comment>
<accession>A0ABS2G831</accession>
<organism evidence="1 2">
    <name type="scientific">Anaerotignum lactatifermentans</name>
    <dbReference type="NCBI Taxonomy" id="160404"/>
    <lineage>
        <taxon>Bacteria</taxon>
        <taxon>Bacillati</taxon>
        <taxon>Bacillota</taxon>
        <taxon>Clostridia</taxon>
        <taxon>Lachnospirales</taxon>
        <taxon>Anaerotignaceae</taxon>
        <taxon>Anaerotignum</taxon>
    </lineage>
</organism>
<keyword evidence="2" id="KW-1185">Reference proteome</keyword>
<dbReference type="EMBL" id="JACSNV010000001">
    <property type="protein sequence ID" value="MBM6876728.1"/>
    <property type="molecule type" value="Genomic_DNA"/>
</dbReference>
<reference evidence="1 2" key="1">
    <citation type="journal article" date="2021" name="Sci. Rep.">
        <title>The distribution of antibiotic resistance genes in chicken gut microbiota commensals.</title>
        <authorList>
            <person name="Juricova H."/>
            <person name="Matiasovicova J."/>
            <person name="Kubasova T."/>
            <person name="Cejkova D."/>
            <person name="Rychlik I."/>
        </authorList>
    </citation>
    <scope>NUCLEOTIDE SEQUENCE [LARGE SCALE GENOMIC DNA]</scope>
    <source>
        <strain evidence="1 2">An431b</strain>
    </source>
</reference>
<dbReference type="RefSeq" id="WP_205132362.1">
    <property type="nucleotide sequence ID" value="NZ_JACSNT010000001.1"/>
</dbReference>
<evidence type="ECO:0000313" key="2">
    <source>
        <dbReference type="Proteomes" id="UP000729290"/>
    </source>
</evidence>
<sequence>MRAEYWNAETFSEKEWAERKPGAYGGKRWLTFLPTCEEDGYAALARERGFFLIFSGLEPKADFFPVPALAVFARDRWGGFFACGTEKEFYKEKIYYITPALACYFVAEEFRSLVRMMIFEPDWRKKAGMETEVSGDSLAEMDRLGELFGLTKPEEPLAENIRRAEGITVFENLEAAKKQYVIL</sequence>
<name>A0ABS2G831_9FIRM</name>